<accession>A0A4Y2IFY4</accession>
<dbReference type="EMBL" id="BGPR01002639">
    <property type="protein sequence ID" value="GBM76677.1"/>
    <property type="molecule type" value="Genomic_DNA"/>
</dbReference>
<name>A0A4Y2IFY4_ARAVE</name>
<reference evidence="1 2" key="1">
    <citation type="journal article" date="2019" name="Sci. Rep.">
        <title>Orb-weaving spider Araneus ventricosus genome elucidates the spidroin gene catalogue.</title>
        <authorList>
            <person name="Kono N."/>
            <person name="Nakamura H."/>
            <person name="Ohtoshi R."/>
            <person name="Moran D.A.P."/>
            <person name="Shinohara A."/>
            <person name="Yoshida Y."/>
            <person name="Fujiwara M."/>
            <person name="Mori M."/>
            <person name="Tomita M."/>
            <person name="Arakawa K."/>
        </authorList>
    </citation>
    <scope>NUCLEOTIDE SEQUENCE [LARGE SCALE GENOMIC DNA]</scope>
</reference>
<proteinExistence type="predicted"/>
<dbReference type="Proteomes" id="UP000499080">
    <property type="component" value="Unassembled WGS sequence"/>
</dbReference>
<comment type="caution">
    <text evidence="1">The sequence shown here is derived from an EMBL/GenBank/DDBJ whole genome shotgun (WGS) entry which is preliminary data.</text>
</comment>
<organism evidence="1 2">
    <name type="scientific">Araneus ventricosus</name>
    <name type="common">Orbweaver spider</name>
    <name type="synonym">Epeira ventricosa</name>
    <dbReference type="NCBI Taxonomy" id="182803"/>
    <lineage>
        <taxon>Eukaryota</taxon>
        <taxon>Metazoa</taxon>
        <taxon>Ecdysozoa</taxon>
        <taxon>Arthropoda</taxon>
        <taxon>Chelicerata</taxon>
        <taxon>Arachnida</taxon>
        <taxon>Araneae</taxon>
        <taxon>Araneomorphae</taxon>
        <taxon>Entelegynae</taxon>
        <taxon>Araneoidea</taxon>
        <taxon>Araneidae</taxon>
        <taxon>Araneus</taxon>
    </lineage>
</organism>
<evidence type="ECO:0000313" key="1">
    <source>
        <dbReference type="EMBL" id="GBM76677.1"/>
    </source>
</evidence>
<protein>
    <submittedName>
        <fullName evidence="1">Uncharacterized protein</fullName>
    </submittedName>
</protein>
<evidence type="ECO:0000313" key="2">
    <source>
        <dbReference type="Proteomes" id="UP000499080"/>
    </source>
</evidence>
<sequence>MTRTTPELASPFQTSAPHQREDVWPLRMIYRATGPIRGGSSVESGFEPASLRSRGLPPRKENSISFFEAKCCWLRSELCEYKISNFYIKELRDDSDSDCPDFCP</sequence>
<keyword evidence="2" id="KW-1185">Reference proteome</keyword>
<dbReference type="AlphaFoldDB" id="A0A4Y2IFY4"/>
<gene>
    <name evidence="1" type="ORF">AVEN_48799_1</name>
</gene>